<protein>
    <submittedName>
        <fullName evidence="1">Uncharacterized protein</fullName>
    </submittedName>
</protein>
<dbReference type="Proteomes" id="UP001500459">
    <property type="component" value="Unassembled WGS sequence"/>
</dbReference>
<organism evidence="1 2">
    <name type="scientific">Aquimarina addita</name>
    <dbReference type="NCBI Taxonomy" id="870485"/>
    <lineage>
        <taxon>Bacteria</taxon>
        <taxon>Pseudomonadati</taxon>
        <taxon>Bacteroidota</taxon>
        <taxon>Flavobacteriia</taxon>
        <taxon>Flavobacteriales</taxon>
        <taxon>Flavobacteriaceae</taxon>
        <taxon>Aquimarina</taxon>
    </lineage>
</organism>
<gene>
    <name evidence="1" type="ORF">GCM10022393_42720</name>
</gene>
<name>A0ABP6UZG5_9FLAO</name>
<sequence>MKNIDIIDKNISRLNKIRSTKETLGSNSNILLFKEFLRRLSYVYKLSKIKSDFELNFYLSEINDDDNFLENITNFIDSKYYKKLGNGGYFLFHSFLIWEIFKNRLKSLSNLNEEYLEVYEPLIRIFERGGYINKEGSVYNVCDLKGFKINQDYLSNIPFILDFSDENLDKIDALGK</sequence>
<evidence type="ECO:0000313" key="1">
    <source>
        <dbReference type="EMBL" id="GAA3523332.1"/>
    </source>
</evidence>
<dbReference type="EMBL" id="BAABCW010000034">
    <property type="protein sequence ID" value="GAA3523332.1"/>
    <property type="molecule type" value="Genomic_DNA"/>
</dbReference>
<dbReference type="RefSeq" id="WP_344930947.1">
    <property type="nucleotide sequence ID" value="NZ_BAABCW010000034.1"/>
</dbReference>
<keyword evidence="2" id="KW-1185">Reference proteome</keyword>
<proteinExistence type="predicted"/>
<comment type="caution">
    <text evidence="1">The sequence shown here is derived from an EMBL/GenBank/DDBJ whole genome shotgun (WGS) entry which is preliminary data.</text>
</comment>
<accession>A0ABP6UZG5</accession>
<reference evidence="2" key="1">
    <citation type="journal article" date="2019" name="Int. J. Syst. Evol. Microbiol.">
        <title>The Global Catalogue of Microorganisms (GCM) 10K type strain sequencing project: providing services to taxonomists for standard genome sequencing and annotation.</title>
        <authorList>
            <consortium name="The Broad Institute Genomics Platform"/>
            <consortium name="The Broad Institute Genome Sequencing Center for Infectious Disease"/>
            <person name="Wu L."/>
            <person name="Ma J."/>
        </authorList>
    </citation>
    <scope>NUCLEOTIDE SEQUENCE [LARGE SCALE GENOMIC DNA]</scope>
    <source>
        <strain evidence="2">JCM 17106</strain>
    </source>
</reference>
<evidence type="ECO:0000313" key="2">
    <source>
        <dbReference type="Proteomes" id="UP001500459"/>
    </source>
</evidence>